<dbReference type="InterPro" id="IPR002999">
    <property type="entry name" value="Tudor"/>
</dbReference>
<sequence length="304" mass="34197">MNMQHWETLLASSVSYIGIIQIFRFALPALYPIHLATAVGTVLADIYSPTDWFLFSEFLGFSHVEHSTSGCNRLYAPVRFVWQSYGLLTIVEAALTNSPDDPELMKLKTDLEEVIELTTELVRTQTQPKKEVVQTKKESSYQPDILPSVAKTKGEWKSGDRCLAQLADDGKFYEGTIETIDGEAVAVLIDGQKAAAVTTLDFIKDLPRTHPNEMKHKKQPVAKYREYQKKRKLAKQQRFKQLEEEREVEKNKWLAFATKGVKKGIPKKSIFASPDNVNGRVGIGTCGLGGKGMTEFPTAEKRKK</sequence>
<dbReference type="AlphaFoldDB" id="A0A6G0YL25"/>
<accession>A0A6G0YL25</accession>
<organism evidence="2 3">
    <name type="scientific">Aphis craccivora</name>
    <name type="common">Cowpea aphid</name>
    <dbReference type="NCBI Taxonomy" id="307492"/>
    <lineage>
        <taxon>Eukaryota</taxon>
        <taxon>Metazoa</taxon>
        <taxon>Ecdysozoa</taxon>
        <taxon>Arthropoda</taxon>
        <taxon>Hexapoda</taxon>
        <taxon>Insecta</taxon>
        <taxon>Pterygota</taxon>
        <taxon>Neoptera</taxon>
        <taxon>Paraneoptera</taxon>
        <taxon>Hemiptera</taxon>
        <taxon>Sternorrhyncha</taxon>
        <taxon>Aphidomorpha</taxon>
        <taxon>Aphidoidea</taxon>
        <taxon>Aphididae</taxon>
        <taxon>Aphidini</taxon>
        <taxon>Aphis</taxon>
        <taxon>Aphis</taxon>
    </lineage>
</organism>
<evidence type="ECO:0000313" key="3">
    <source>
        <dbReference type="Proteomes" id="UP000478052"/>
    </source>
</evidence>
<keyword evidence="3" id="KW-1185">Reference proteome</keyword>
<dbReference type="Gene3D" id="2.30.30.140">
    <property type="match status" value="1"/>
</dbReference>
<proteinExistence type="predicted"/>
<dbReference type="Proteomes" id="UP000478052">
    <property type="component" value="Unassembled WGS sequence"/>
</dbReference>
<name>A0A6G0YL25_APHCR</name>
<dbReference type="EMBL" id="VUJU01003425">
    <property type="protein sequence ID" value="KAF0757942.1"/>
    <property type="molecule type" value="Genomic_DNA"/>
</dbReference>
<dbReference type="PROSITE" id="PS50304">
    <property type="entry name" value="TUDOR"/>
    <property type="match status" value="1"/>
</dbReference>
<evidence type="ECO:0000259" key="1">
    <source>
        <dbReference type="PROSITE" id="PS50304"/>
    </source>
</evidence>
<dbReference type="OrthoDB" id="79171at2759"/>
<evidence type="ECO:0000313" key="2">
    <source>
        <dbReference type="EMBL" id="KAF0757942.1"/>
    </source>
</evidence>
<feature type="domain" description="Tudor" evidence="1">
    <location>
        <begin position="155"/>
        <end position="212"/>
    </location>
</feature>
<reference evidence="2 3" key="1">
    <citation type="submission" date="2019-08" db="EMBL/GenBank/DDBJ databases">
        <title>Whole genome of Aphis craccivora.</title>
        <authorList>
            <person name="Voronova N.V."/>
            <person name="Shulinski R.S."/>
            <person name="Bandarenka Y.V."/>
            <person name="Zhorov D.G."/>
            <person name="Warner D."/>
        </authorList>
    </citation>
    <scope>NUCLEOTIDE SEQUENCE [LARGE SCALE GENOMIC DNA]</scope>
    <source>
        <strain evidence="2">180601</strain>
        <tissue evidence="2">Whole Body</tissue>
    </source>
</reference>
<protein>
    <submittedName>
        <fullName evidence="2">Survival of motor neuron-related-splicing factor 30 isoform X1</fullName>
    </submittedName>
</protein>
<comment type="caution">
    <text evidence="2">The sequence shown here is derived from an EMBL/GenBank/DDBJ whole genome shotgun (WGS) entry which is preliminary data.</text>
</comment>
<gene>
    <name evidence="2" type="ORF">FWK35_00010657</name>
</gene>
<dbReference type="SMART" id="SM00333">
    <property type="entry name" value="TUDOR"/>
    <property type="match status" value="1"/>
</dbReference>